<gene>
    <name evidence="2" type="ORF">HK103_001503</name>
</gene>
<dbReference type="Proteomes" id="UP001210925">
    <property type="component" value="Unassembled WGS sequence"/>
</dbReference>
<evidence type="ECO:0000313" key="2">
    <source>
        <dbReference type="EMBL" id="KAJ3259993.1"/>
    </source>
</evidence>
<dbReference type="AlphaFoldDB" id="A0AAD5UKG8"/>
<comment type="caution">
    <text evidence="2">The sequence shown here is derived from an EMBL/GenBank/DDBJ whole genome shotgun (WGS) entry which is preliminary data.</text>
</comment>
<reference evidence="2" key="1">
    <citation type="submission" date="2020-05" db="EMBL/GenBank/DDBJ databases">
        <title>Phylogenomic resolution of chytrid fungi.</title>
        <authorList>
            <person name="Stajich J.E."/>
            <person name="Amses K."/>
            <person name="Simmons R."/>
            <person name="Seto K."/>
            <person name="Myers J."/>
            <person name="Bonds A."/>
            <person name="Quandt C.A."/>
            <person name="Barry K."/>
            <person name="Liu P."/>
            <person name="Grigoriev I."/>
            <person name="Longcore J.E."/>
            <person name="James T.Y."/>
        </authorList>
    </citation>
    <scope>NUCLEOTIDE SEQUENCE</scope>
    <source>
        <strain evidence="2">PLAUS21</strain>
    </source>
</reference>
<feature type="region of interest" description="Disordered" evidence="1">
    <location>
        <begin position="310"/>
        <end position="335"/>
    </location>
</feature>
<sequence>MDSSVFLSVGTDSPNYDTETRLGKSILLEKYLLDESSKKRMDFYTMPRELYVIPEEGTKLPPKRVYTSFDVFRNSPRFQKGCGNDLVTIPLLYVHSHDTDNPLQNICKDLDCPLNSDQSTTVSTIKEGFVENYLNIQSMMFERGSNFDEIDVHSSISNLHLRRKVPPPVPNKPLHLTAPYFKTASNENSKEPTVYIGNSKRKQGDSSRDSFTDQIDILPIDPVQKYQSQFNFSEDRVRNEYIPPPPPNPFHSTEYLEPMEKYRVQMGILYSNQLLTNIPIAPPNPLLDMVHIESMQAYRRRMGIVDKEEADTQVVDPSKLPTAPPNPMLVPPAPPNPLFIPKPPVNPLLLPKKRYRDPICE</sequence>
<dbReference type="EMBL" id="JADGKB010000014">
    <property type="protein sequence ID" value="KAJ3259993.1"/>
    <property type="molecule type" value="Genomic_DNA"/>
</dbReference>
<proteinExistence type="predicted"/>
<protein>
    <submittedName>
        <fullName evidence="2">Uncharacterized protein</fullName>
    </submittedName>
</protein>
<evidence type="ECO:0000313" key="3">
    <source>
        <dbReference type="Proteomes" id="UP001210925"/>
    </source>
</evidence>
<feature type="region of interest" description="Disordered" evidence="1">
    <location>
        <begin position="191"/>
        <end position="210"/>
    </location>
</feature>
<keyword evidence="3" id="KW-1185">Reference proteome</keyword>
<accession>A0AAD5UKG8</accession>
<feature type="compositionally biased region" description="Pro residues" evidence="1">
    <location>
        <begin position="322"/>
        <end position="335"/>
    </location>
</feature>
<organism evidence="2 3">
    <name type="scientific">Boothiomyces macroporosus</name>
    <dbReference type="NCBI Taxonomy" id="261099"/>
    <lineage>
        <taxon>Eukaryota</taxon>
        <taxon>Fungi</taxon>
        <taxon>Fungi incertae sedis</taxon>
        <taxon>Chytridiomycota</taxon>
        <taxon>Chytridiomycota incertae sedis</taxon>
        <taxon>Chytridiomycetes</taxon>
        <taxon>Rhizophydiales</taxon>
        <taxon>Terramycetaceae</taxon>
        <taxon>Boothiomyces</taxon>
    </lineage>
</organism>
<name>A0AAD5UKG8_9FUNG</name>
<evidence type="ECO:0000256" key="1">
    <source>
        <dbReference type="SAM" id="MobiDB-lite"/>
    </source>
</evidence>